<dbReference type="PANTHER" id="PTHR30468">
    <property type="entry name" value="ALPHA-KETOGLUTARATE-DEPENDENT SULFONATE DIOXYGENASE"/>
    <property type="match status" value="1"/>
</dbReference>
<evidence type="ECO:0000256" key="7">
    <source>
        <dbReference type="ARBA" id="ARBA00023295"/>
    </source>
</evidence>
<proteinExistence type="inferred from homology"/>
<evidence type="ECO:0000256" key="5">
    <source>
        <dbReference type="ARBA" id="ARBA00022964"/>
    </source>
</evidence>
<keyword evidence="4" id="KW-0378">Hydrolase</keyword>
<dbReference type="GO" id="GO:0005737">
    <property type="term" value="C:cytoplasm"/>
    <property type="evidence" value="ECO:0007669"/>
    <property type="project" value="TreeGrafter"/>
</dbReference>
<name>A0A852UMG0_9ACTN</name>
<dbReference type="GO" id="GO:0004553">
    <property type="term" value="F:hydrolase activity, hydrolyzing O-glycosyl compounds"/>
    <property type="evidence" value="ECO:0007669"/>
    <property type="project" value="InterPro"/>
</dbReference>
<dbReference type="GO" id="GO:0046872">
    <property type="term" value="F:metal ion binding"/>
    <property type="evidence" value="ECO:0007669"/>
    <property type="project" value="UniProtKB-KW"/>
</dbReference>
<feature type="domain" description="CBM2" evidence="10">
    <location>
        <begin position="241"/>
        <end position="345"/>
    </location>
</feature>
<keyword evidence="5" id="KW-0223">Dioxygenase</keyword>
<dbReference type="Gene3D" id="3.40.50.1110">
    <property type="entry name" value="SGNH hydrolase"/>
    <property type="match status" value="1"/>
</dbReference>
<evidence type="ECO:0000256" key="4">
    <source>
        <dbReference type="ARBA" id="ARBA00022801"/>
    </source>
</evidence>
<evidence type="ECO:0000256" key="6">
    <source>
        <dbReference type="ARBA" id="ARBA00023004"/>
    </source>
</evidence>
<dbReference type="PROSITE" id="PS00561">
    <property type="entry name" value="CBM2_A"/>
    <property type="match status" value="1"/>
</dbReference>
<dbReference type="PROSITE" id="PS51173">
    <property type="entry name" value="CBM2"/>
    <property type="match status" value="1"/>
</dbReference>
<keyword evidence="12" id="KW-1185">Reference proteome</keyword>
<dbReference type="PANTHER" id="PTHR30468:SF5">
    <property type="entry name" value="ALPHA-KETOGLUTARATE-DEPENDENT SULFATE ESTER DIOXYGENASE"/>
    <property type="match status" value="1"/>
</dbReference>
<evidence type="ECO:0000259" key="10">
    <source>
        <dbReference type="PROSITE" id="PS51173"/>
    </source>
</evidence>
<dbReference type="AlphaFoldDB" id="A0A852UMG0"/>
<comment type="caution">
    <text evidence="11">The sequence shown here is derived from an EMBL/GenBank/DDBJ whole genome shotgun (WGS) entry which is preliminary data.</text>
</comment>
<dbReference type="InterPro" id="IPR051323">
    <property type="entry name" value="AtsK-like"/>
</dbReference>
<dbReference type="SMART" id="SM00637">
    <property type="entry name" value="CBD_II"/>
    <property type="match status" value="1"/>
</dbReference>
<keyword evidence="7" id="KW-0326">Glycosidase</keyword>
<evidence type="ECO:0000313" key="12">
    <source>
        <dbReference type="Proteomes" id="UP000576393"/>
    </source>
</evidence>
<evidence type="ECO:0000256" key="2">
    <source>
        <dbReference type="ARBA" id="ARBA00005896"/>
    </source>
</evidence>
<dbReference type="GO" id="GO:0016706">
    <property type="term" value="F:2-oxoglutarate-dependent dioxygenase activity"/>
    <property type="evidence" value="ECO:0007669"/>
    <property type="project" value="TreeGrafter"/>
</dbReference>
<evidence type="ECO:0000256" key="9">
    <source>
        <dbReference type="SAM" id="MobiDB-lite"/>
    </source>
</evidence>
<gene>
    <name evidence="11" type="ORF">HDA43_000261</name>
</gene>
<protein>
    <recommendedName>
        <fullName evidence="10">CBM2 domain-containing protein</fullName>
    </recommendedName>
</protein>
<dbReference type="SUPFAM" id="SSF51197">
    <property type="entry name" value="Clavaminate synthase-like"/>
    <property type="match status" value="1"/>
</dbReference>
<keyword evidence="5" id="KW-0560">Oxidoreductase</keyword>
<feature type="compositionally biased region" description="Basic and acidic residues" evidence="9">
    <location>
        <begin position="206"/>
        <end position="215"/>
    </location>
</feature>
<dbReference type="InterPro" id="IPR036514">
    <property type="entry name" value="SGNH_hydro_sf"/>
</dbReference>
<dbReference type="InterPro" id="IPR003819">
    <property type="entry name" value="TauD/TfdA-like"/>
</dbReference>
<evidence type="ECO:0000256" key="1">
    <source>
        <dbReference type="ARBA" id="ARBA00001954"/>
    </source>
</evidence>
<dbReference type="Pfam" id="PF02668">
    <property type="entry name" value="TauD"/>
    <property type="match status" value="1"/>
</dbReference>
<reference evidence="11 12" key="1">
    <citation type="submission" date="2020-07" db="EMBL/GenBank/DDBJ databases">
        <title>Sequencing the genomes of 1000 actinobacteria strains.</title>
        <authorList>
            <person name="Klenk H.-P."/>
        </authorList>
    </citation>
    <scope>NUCLEOTIDE SEQUENCE [LARGE SCALE GENOMIC DNA]</scope>
    <source>
        <strain evidence="11 12">DSM 45763</strain>
    </source>
</reference>
<dbReference type="Proteomes" id="UP000576393">
    <property type="component" value="Unassembled WGS sequence"/>
</dbReference>
<evidence type="ECO:0000256" key="3">
    <source>
        <dbReference type="ARBA" id="ARBA00022723"/>
    </source>
</evidence>
<dbReference type="GO" id="GO:0000272">
    <property type="term" value="P:polysaccharide catabolic process"/>
    <property type="evidence" value="ECO:0007669"/>
    <property type="project" value="UniProtKB-KW"/>
</dbReference>
<dbReference type="InterPro" id="IPR001919">
    <property type="entry name" value="CBD2"/>
</dbReference>
<keyword evidence="3" id="KW-0479">Metal-binding</keyword>
<comment type="cofactor">
    <cofactor evidence="1">
        <name>Fe(2+)</name>
        <dbReference type="ChEBI" id="CHEBI:29033"/>
    </cofactor>
</comment>
<dbReference type="EMBL" id="JACCCO010000001">
    <property type="protein sequence ID" value="NYF38102.1"/>
    <property type="molecule type" value="Genomic_DNA"/>
</dbReference>
<feature type="region of interest" description="Disordered" evidence="9">
    <location>
        <begin position="201"/>
        <end position="242"/>
    </location>
</feature>
<dbReference type="SUPFAM" id="SSF49384">
    <property type="entry name" value="Carbohydrate-binding domain"/>
    <property type="match status" value="1"/>
</dbReference>
<accession>A0A852UMG0</accession>
<dbReference type="InterPro" id="IPR012291">
    <property type="entry name" value="CBM2_carb-bd_dom_sf"/>
</dbReference>
<dbReference type="RefSeq" id="WP_312872889.1">
    <property type="nucleotide sequence ID" value="NZ_JACCCO010000001.1"/>
</dbReference>
<evidence type="ECO:0000256" key="8">
    <source>
        <dbReference type="ARBA" id="ARBA00023326"/>
    </source>
</evidence>
<keyword evidence="8" id="KW-0119">Carbohydrate metabolism</keyword>
<keyword evidence="6" id="KW-0408">Iron</keyword>
<dbReference type="GO" id="GO:0030247">
    <property type="term" value="F:polysaccharide binding"/>
    <property type="evidence" value="ECO:0007669"/>
    <property type="project" value="UniProtKB-UniRule"/>
</dbReference>
<dbReference type="Gene3D" id="2.60.40.290">
    <property type="match status" value="1"/>
</dbReference>
<dbReference type="Pfam" id="PF00553">
    <property type="entry name" value="CBM_2"/>
    <property type="match status" value="1"/>
</dbReference>
<dbReference type="InterPro" id="IPR008965">
    <property type="entry name" value="CBM2/CBM3_carb-bd_dom_sf"/>
</dbReference>
<evidence type="ECO:0000313" key="11">
    <source>
        <dbReference type="EMBL" id="NYF38102.1"/>
    </source>
</evidence>
<sequence>MSEAPGRDGRAAHALGVVRRAGAEVSGVRLGGDLPGEVVAGIRLALLTHKVIFFRGQDHLDEQGQTAFARLLGEPTAAHPTVPSLDGNTHILDLDYTGDQKVDRWHTDVTFVDRPPAASVLRAFTKLVGQIRAANPDMRILVAKIIPMNPSTCAECGQRAVNFNNAVPAWAAATSTARSPIVVVDQWTGFDTATDTYDGVHPNAAGDRKMSDRRYPALTGPLDGAHPSPTPTVTPTPTATPTAPVGGCSATFRNTNQWAGGFQGEVTVRNTGTAAIRSWTVRWTFADGQRITQVWNGESSASGSAVTVRNLSWNGSLAAGASTTFGFLASWNGVNTAPVPTCSAA</sequence>
<dbReference type="SUPFAM" id="SSF52266">
    <property type="entry name" value="SGNH hydrolase"/>
    <property type="match status" value="1"/>
</dbReference>
<dbReference type="InterPro" id="IPR018366">
    <property type="entry name" value="CBM2_CS"/>
</dbReference>
<organism evidence="11 12">
    <name type="scientific">Streptosporangium sandarakinum</name>
    <dbReference type="NCBI Taxonomy" id="1260955"/>
    <lineage>
        <taxon>Bacteria</taxon>
        <taxon>Bacillati</taxon>
        <taxon>Actinomycetota</taxon>
        <taxon>Actinomycetes</taxon>
        <taxon>Streptosporangiales</taxon>
        <taxon>Streptosporangiaceae</taxon>
        <taxon>Streptosporangium</taxon>
    </lineage>
</organism>
<keyword evidence="8" id="KW-0624">Polysaccharide degradation</keyword>
<comment type="similarity">
    <text evidence="2">Belongs to the TfdA dioxygenase family.</text>
</comment>